<reference evidence="1 2" key="1">
    <citation type="journal article" date="2014" name="Curr. Biol.">
        <title>The genome of the clonal raider ant Cerapachys biroi.</title>
        <authorList>
            <person name="Oxley P.R."/>
            <person name="Ji L."/>
            <person name="Fetter-Pruneda I."/>
            <person name="McKenzie S.K."/>
            <person name="Li C."/>
            <person name="Hu H."/>
            <person name="Zhang G."/>
            <person name="Kronauer D.J."/>
        </authorList>
    </citation>
    <scope>NUCLEOTIDE SEQUENCE [LARGE SCALE GENOMIC DNA]</scope>
</reference>
<dbReference type="Proteomes" id="UP000053097">
    <property type="component" value="Unassembled WGS sequence"/>
</dbReference>
<name>A0A026X167_OOCBI</name>
<evidence type="ECO:0000313" key="1">
    <source>
        <dbReference type="EMBL" id="EZA61838.1"/>
    </source>
</evidence>
<accession>A0A026X167</accession>
<dbReference type="AlphaFoldDB" id="A0A026X167"/>
<protein>
    <submittedName>
        <fullName evidence="1">Uncharacterized protein</fullName>
    </submittedName>
</protein>
<organism evidence="1 2">
    <name type="scientific">Ooceraea biroi</name>
    <name type="common">Clonal raider ant</name>
    <name type="synonym">Cerapachys biroi</name>
    <dbReference type="NCBI Taxonomy" id="2015173"/>
    <lineage>
        <taxon>Eukaryota</taxon>
        <taxon>Metazoa</taxon>
        <taxon>Ecdysozoa</taxon>
        <taxon>Arthropoda</taxon>
        <taxon>Hexapoda</taxon>
        <taxon>Insecta</taxon>
        <taxon>Pterygota</taxon>
        <taxon>Neoptera</taxon>
        <taxon>Endopterygota</taxon>
        <taxon>Hymenoptera</taxon>
        <taxon>Apocrita</taxon>
        <taxon>Aculeata</taxon>
        <taxon>Formicoidea</taxon>
        <taxon>Formicidae</taxon>
        <taxon>Dorylinae</taxon>
        <taxon>Ooceraea</taxon>
    </lineage>
</organism>
<gene>
    <name evidence="1" type="ORF">X777_04649</name>
</gene>
<proteinExistence type="predicted"/>
<sequence>MSVAGAQERNQFTRCPLTLRAVLREDKCENCKSGWWRDVNGIYDVTTPCPPQEKCC</sequence>
<evidence type="ECO:0000313" key="2">
    <source>
        <dbReference type="Proteomes" id="UP000053097"/>
    </source>
</evidence>
<dbReference type="EMBL" id="KK107039">
    <property type="protein sequence ID" value="EZA61838.1"/>
    <property type="molecule type" value="Genomic_DNA"/>
</dbReference>
<keyword evidence="2" id="KW-1185">Reference proteome</keyword>